<sequence>MEMRENITVLSLGKEIRRGIFRTLPLSWHRQDGKIFSVDYVIKSVSRNGLPEPYSLDRTTKALTVRIGSADRTLKPGIYNYEIRYQVSNHFSRFHDWDELYWNVTGNDWSWPIGKARFQLVLPDAAGQLNADGRDARLRTIDVYTGRQGGERPPCDHPA</sequence>
<protein>
    <submittedName>
        <fullName evidence="2">Predicted membrane protein (DUF2207)</fullName>
    </submittedName>
</protein>
<feature type="domain" description="DUF2207" evidence="1">
    <location>
        <begin position="2"/>
        <end position="129"/>
    </location>
</feature>
<dbReference type="AlphaFoldDB" id="A0A377U1U9"/>
<dbReference type="InterPro" id="IPR018702">
    <property type="entry name" value="DUF2207"/>
</dbReference>
<organism evidence="2 3">
    <name type="scientific">Klebsiella pneumoniae</name>
    <dbReference type="NCBI Taxonomy" id="573"/>
    <lineage>
        <taxon>Bacteria</taxon>
        <taxon>Pseudomonadati</taxon>
        <taxon>Pseudomonadota</taxon>
        <taxon>Gammaproteobacteria</taxon>
        <taxon>Enterobacterales</taxon>
        <taxon>Enterobacteriaceae</taxon>
        <taxon>Klebsiella/Raoultella group</taxon>
        <taxon>Klebsiella</taxon>
        <taxon>Klebsiella pneumoniae complex</taxon>
    </lineage>
</organism>
<dbReference type="Proteomes" id="UP000254938">
    <property type="component" value="Unassembled WGS sequence"/>
</dbReference>
<evidence type="ECO:0000313" key="2">
    <source>
        <dbReference type="EMBL" id="STS85812.1"/>
    </source>
</evidence>
<gene>
    <name evidence="2" type="ORF">NCTC9140_07656</name>
</gene>
<evidence type="ECO:0000259" key="1">
    <source>
        <dbReference type="Pfam" id="PF09972"/>
    </source>
</evidence>
<name>A0A377U1U9_KLEPN</name>
<accession>A0A377U1U9</accession>
<dbReference type="EMBL" id="UGKQ01000007">
    <property type="protein sequence ID" value="STS85812.1"/>
    <property type="molecule type" value="Genomic_DNA"/>
</dbReference>
<reference evidence="2 3" key="1">
    <citation type="submission" date="2018-06" db="EMBL/GenBank/DDBJ databases">
        <authorList>
            <consortium name="Pathogen Informatics"/>
            <person name="Doyle S."/>
        </authorList>
    </citation>
    <scope>NUCLEOTIDE SEQUENCE [LARGE SCALE GENOMIC DNA]</scope>
    <source>
        <strain evidence="2 3">NCTC9140</strain>
    </source>
</reference>
<proteinExistence type="predicted"/>
<evidence type="ECO:0000313" key="3">
    <source>
        <dbReference type="Proteomes" id="UP000254938"/>
    </source>
</evidence>
<dbReference type="Pfam" id="PF09972">
    <property type="entry name" value="DUF2207"/>
    <property type="match status" value="1"/>
</dbReference>